<name>A0AAW9SG54_9BACT</name>
<keyword evidence="13" id="KW-1185">Reference proteome</keyword>
<dbReference type="GO" id="GO:0005524">
    <property type="term" value="F:ATP binding"/>
    <property type="evidence" value="ECO:0007669"/>
    <property type="project" value="UniProtKB-KW"/>
</dbReference>
<dbReference type="InterPro" id="IPR027417">
    <property type="entry name" value="P-loop_NTPase"/>
</dbReference>
<dbReference type="PANTHER" id="PTHR47959:SF13">
    <property type="entry name" value="ATP-DEPENDENT RNA HELICASE RHLE"/>
    <property type="match status" value="1"/>
</dbReference>
<evidence type="ECO:0000256" key="4">
    <source>
        <dbReference type="ARBA" id="ARBA00022840"/>
    </source>
</evidence>
<dbReference type="InterPro" id="IPR014014">
    <property type="entry name" value="RNA_helicase_DEAD_Q_motif"/>
</dbReference>
<dbReference type="GO" id="GO:0003676">
    <property type="term" value="F:nucleic acid binding"/>
    <property type="evidence" value="ECO:0007669"/>
    <property type="project" value="InterPro"/>
</dbReference>
<dbReference type="InterPro" id="IPR001650">
    <property type="entry name" value="Helicase_C-like"/>
</dbReference>
<dbReference type="EC" id="3.6.4.-" evidence="12"/>
<comment type="caution">
    <text evidence="12">The sequence shown here is derived from an EMBL/GenBank/DDBJ whole genome shotgun (WGS) entry which is preliminary data.</text>
</comment>
<dbReference type="Gene3D" id="3.40.50.300">
    <property type="entry name" value="P-loop containing nucleotide triphosphate hydrolases"/>
    <property type="match status" value="2"/>
</dbReference>
<evidence type="ECO:0000259" key="9">
    <source>
        <dbReference type="PROSITE" id="PS51192"/>
    </source>
</evidence>
<dbReference type="Pfam" id="PF00270">
    <property type="entry name" value="DEAD"/>
    <property type="match status" value="1"/>
</dbReference>
<feature type="domain" description="Helicase ATP-binding" evidence="9">
    <location>
        <begin position="37"/>
        <end position="208"/>
    </location>
</feature>
<dbReference type="InterPro" id="IPR050079">
    <property type="entry name" value="DEAD_box_RNA_helicase"/>
</dbReference>
<evidence type="ECO:0000256" key="6">
    <source>
        <dbReference type="PROSITE-ProRule" id="PRU00552"/>
    </source>
</evidence>
<accession>A0AAW9SG54</accession>
<dbReference type="SUPFAM" id="SSF52540">
    <property type="entry name" value="P-loop containing nucleoside triphosphate hydrolases"/>
    <property type="match status" value="2"/>
</dbReference>
<evidence type="ECO:0000256" key="5">
    <source>
        <dbReference type="ARBA" id="ARBA00038437"/>
    </source>
</evidence>
<sequence>MAEVQQGFDQFKINKQLINAIQDMGFQTPTPIQVKAVPLALAGHDLLGIAQTGTGKTAAFLLPIIMRIKYAQGQHPRCLIMTPTRELAMQINEHLASLAKYTDIRHTAVYGGVGPTKQIEAIQEGIDILVGTPGRIMDIYHRGELILKDIKIMVLDEADRMMDMGFMPQINSILEVIPSKRQNMLFSATMPEQVLRLSEDFLEFPERVEVTPQATTSEMVEQGLYYTPNLGVKNNLLLKLLENEEEFYRVLIFTRTKGNANNLYKFLSRKAKGEIRVIHANKAQNTRINAIEAFKAGEVRVLVATDVAARGIDISMVSHVINFDVPFMHADYVHRIGRTGRASNAGIAITFSNEAEKYHIQKIEQLIRSSIPVLEIPATVEIPETPFEERQDIARQIDLQKRKEDPTFQGAFHEKKKKKFTTSKKGGTGNKGKFSNHKKRKR</sequence>
<evidence type="ECO:0000313" key="12">
    <source>
        <dbReference type="EMBL" id="MEN7550248.1"/>
    </source>
</evidence>
<evidence type="ECO:0000256" key="7">
    <source>
        <dbReference type="RuleBase" id="RU000492"/>
    </source>
</evidence>
<feature type="region of interest" description="Disordered" evidence="8">
    <location>
        <begin position="400"/>
        <end position="442"/>
    </location>
</feature>
<proteinExistence type="inferred from homology"/>
<keyword evidence="3 7" id="KW-0347">Helicase</keyword>
<dbReference type="PROSITE" id="PS51194">
    <property type="entry name" value="HELICASE_CTER"/>
    <property type="match status" value="1"/>
</dbReference>
<gene>
    <name evidence="12" type="ORF">AAG747_20180</name>
</gene>
<dbReference type="Proteomes" id="UP001403385">
    <property type="component" value="Unassembled WGS sequence"/>
</dbReference>
<dbReference type="SMART" id="SM00487">
    <property type="entry name" value="DEXDc"/>
    <property type="match status" value="1"/>
</dbReference>
<dbReference type="AlphaFoldDB" id="A0AAW9SG54"/>
<protein>
    <submittedName>
        <fullName evidence="12">DEAD/DEAH box helicase</fullName>
        <ecNumber evidence="12">3.6.4.-</ecNumber>
    </submittedName>
</protein>
<dbReference type="GO" id="GO:0005829">
    <property type="term" value="C:cytosol"/>
    <property type="evidence" value="ECO:0007669"/>
    <property type="project" value="TreeGrafter"/>
</dbReference>
<comment type="similarity">
    <text evidence="5 7">Belongs to the DEAD box helicase family.</text>
</comment>
<evidence type="ECO:0000256" key="3">
    <source>
        <dbReference type="ARBA" id="ARBA00022806"/>
    </source>
</evidence>
<keyword evidence="1 7" id="KW-0547">Nucleotide-binding</keyword>
<dbReference type="PROSITE" id="PS51195">
    <property type="entry name" value="Q_MOTIF"/>
    <property type="match status" value="1"/>
</dbReference>
<keyword evidence="4 7" id="KW-0067">ATP-binding</keyword>
<dbReference type="RefSeq" id="WP_346823027.1">
    <property type="nucleotide sequence ID" value="NZ_JBDKWZ010000012.1"/>
</dbReference>
<dbReference type="PROSITE" id="PS00039">
    <property type="entry name" value="DEAD_ATP_HELICASE"/>
    <property type="match status" value="1"/>
</dbReference>
<evidence type="ECO:0000313" key="13">
    <source>
        <dbReference type="Proteomes" id="UP001403385"/>
    </source>
</evidence>
<evidence type="ECO:0000256" key="1">
    <source>
        <dbReference type="ARBA" id="ARBA00022741"/>
    </source>
</evidence>
<reference evidence="12 13" key="1">
    <citation type="submission" date="2024-04" db="EMBL/GenBank/DDBJ databases">
        <title>Novel genus in family Flammeovirgaceae.</title>
        <authorList>
            <person name="Nguyen T.H."/>
            <person name="Vuong T.Q."/>
            <person name="Le H."/>
            <person name="Kim S.-G."/>
        </authorList>
    </citation>
    <scope>NUCLEOTIDE SEQUENCE [LARGE SCALE GENOMIC DNA]</scope>
    <source>
        <strain evidence="12 13">JCM 23209</strain>
    </source>
</reference>
<dbReference type="InterPro" id="IPR000629">
    <property type="entry name" value="RNA-helicase_DEAD-box_CS"/>
</dbReference>
<feature type="domain" description="DEAD-box RNA helicase Q" evidence="11">
    <location>
        <begin position="6"/>
        <end position="34"/>
    </location>
</feature>
<dbReference type="GO" id="GO:0016787">
    <property type="term" value="F:hydrolase activity"/>
    <property type="evidence" value="ECO:0007669"/>
    <property type="project" value="UniProtKB-KW"/>
</dbReference>
<dbReference type="InterPro" id="IPR044742">
    <property type="entry name" value="DEAD/DEAH_RhlB"/>
</dbReference>
<dbReference type="InterPro" id="IPR011545">
    <property type="entry name" value="DEAD/DEAH_box_helicase_dom"/>
</dbReference>
<evidence type="ECO:0000256" key="8">
    <source>
        <dbReference type="SAM" id="MobiDB-lite"/>
    </source>
</evidence>
<keyword evidence="2 7" id="KW-0378">Hydrolase</keyword>
<organism evidence="12 13">
    <name type="scientific">Rapidithrix thailandica</name>
    <dbReference type="NCBI Taxonomy" id="413964"/>
    <lineage>
        <taxon>Bacteria</taxon>
        <taxon>Pseudomonadati</taxon>
        <taxon>Bacteroidota</taxon>
        <taxon>Cytophagia</taxon>
        <taxon>Cytophagales</taxon>
        <taxon>Flammeovirgaceae</taxon>
        <taxon>Rapidithrix</taxon>
    </lineage>
</organism>
<evidence type="ECO:0000256" key="2">
    <source>
        <dbReference type="ARBA" id="ARBA00022801"/>
    </source>
</evidence>
<dbReference type="EMBL" id="JBDKWZ010000012">
    <property type="protein sequence ID" value="MEN7550248.1"/>
    <property type="molecule type" value="Genomic_DNA"/>
</dbReference>
<dbReference type="PANTHER" id="PTHR47959">
    <property type="entry name" value="ATP-DEPENDENT RNA HELICASE RHLE-RELATED"/>
    <property type="match status" value="1"/>
</dbReference>
<dbReference type="InterPro" id="IPR014001">
    <property type="entry name" value="Helicase_ATP-bd"/>
</dbReference>
<dbReference type="Pfam" id="PF00271">
    <property type="entry name" value="Helicase_C"/>
    <property type="match status" value="1"/>
</dbReference>
<evidence type="ECO:0000259" key="11">
    <source>
        <dbReference type="PROSITE" id="PS51195"/>
    </source>
</evidence>
<evidence type="ECO:0000259" key="10">
    <source>
        <dbReference type="PROSITE" id="PS51194"/>
    </source>
</evidence>
<dbReference type="CDD" id="cd18787">
    <property type="entry name" value="SF2_C_DEAD"/>
    <property type="match status" value="1"/>
</dbReference>
<dbReference type="CDD" id="cd00268">
    <property type="entry name" value="DEADc"/>
    <property type="match status" value="1"/>
</dbReference>
<dbReference type="PROSITE" id="PS51192">
    <property type="entry name" value="HELICASE_ATP_BIND_1"/>
    <property type="match status" value="1"/>
</dbReference>
<feature type="short sequence motif" description="Q motif" evidence="6">
    <location>
        <begin position="6"/>
        <end position="34"/>
    </location>
</feature>
<dbReference type="GO" id="GO:0003724">
    <property type="term" value="F:RNA helicase activity"/>
    <property type="evidence" value="ECO:0007669"/>
    <property type="project" value="InterPro"/>
</dbReference>
<feature type="domain" description="Helicase C-terminal" evidence="10">
    <location>
        <begin position="236"/>
        <end position="384"/>
    </location>
</feature>
<dbReference type="SMART" id="SM00490">
    <property type="entry name" value="HELICc"/>
    <property type="match status" value="1"/>
</dbReference>